<keyword evidence="2" id="KW-0238">DNA-binding</keyword>
<dbReference type="PANTHER" id="PTHR38445">
    <property type="entry name" value="HTH-TYPE TRANSCRIPTIONAL REPRESSOR YTRA"/>
    <property type="match status" value="1"/>
</dbReference>
<organism evidence="5 7">
    <name type="scientific">Hungatella hathewayi</name>
    <dbReference type="NCBI Taxonomy" id="154046"/>
    <lineage>
        <taxon>Bacteria</taxon>
        <taxon>Bacillati</taxon>
        <taxon>Bacillota</taxon>
        <taxon>Clostridia</taxon>
        <taxon>Lachnospirales</taxon>
        <taxon>Lachnospiraceae</taxon>
        <taxon>Hungatella</taxon>
    </lineage>
</organism>
<name>A0A174AZ61_9FIRM</name>
<dbReference type="AlphaFoldDB" id="A0A174AZ61"/>
<dbReference type="EMBL" id="CYZE01000003">
    <property type="protein sequence ID" value="CUN92678.1"/>
    <property type="molecule type" value="Genomic_DNA"/>
</dbReference>
<evidence type="ECO:0000256" key="3">
    <source>
        <dbReference type="ARBA" id="ARBA00023163"/>
    </source>
</evidence>
<evidence type="ECO:0000313" key="6">
    <source>
        <dbReference type="EMBL" id="RGM04291.1"/>
    </source>
</evidence>
<dbReference type="InterPro" id="IPR036390">
    <property type="entry name" value="WH_DNA-bd_sf"/>
</dbReference>
<reference evidence="6 8" key="2">
    <citation type="submission" date="2018-08" db="EMBL/GenBank/DDBJ databases">
        <title>A genome reference for cultivated species of the human gut microbiota.</title>
        <authorList>
            <person name="Zou Y."/>
            <person name="Xue W."/>
            <person name="Luo G."/>
        </authorList>
    </citation>
    <scope>NUCLEOTIDE SEQUENCE [LARGE SCALE GENOMIC DNA]</scope>
    <source>
        <strain evidence="6 8">TF05-11AC</strain>
    </source>
</reference>
<dbReference type="Gene3D" id="1.10.10.10">
    <property type="entry name" value="Winged helix-like DNA-binding domain superfamily/Winged helix DNA-binding domain"/>
    <property type="match status" value="1"/>
</dbReference>
<evidence type="ECO:0000313" key="7">
    <source>
        <dbReference type="Proteomes" id="UP000095651"/>
    </source>
</evidence>
<gene>
    <name evidence="5" type="primary">pdhR</name>
    <name evidence="6" type="ORF">DXC39_12915</name>
    <name evidence="5" type="ORF">ERS852407_01394</name>
</gene>
<dbReference type="PANTHER" id="PTHR38445:SF9">
    <property type="entry name" value="HTH-TYPE TRANSCRIPTIONAL REPRESSOR YTRA"/>
    <property type="match status" value="1"/>
</dbReference>
<feature type="domain" description="HTH gntR-type" evidence="4">
    <location>
        <begin position="7"/>
        <end position="75"/>
    </location>
</feature>
<dbReference type="InterPro" id="IPR036388">
    <property type="entry name" value="WH-like_DNA-bd_sf"/>
</dbReference>
<dbReference type="SMART" id="SM00345">
    <property type="entry name" value="HTH_GNTR"/>
    <property type="match status" value="1"/>
</dbReference>
<evidence type="ECO:0000259" key="4">
    <source>
        <dbReference type="PROSITE" id="PS50949"/>
    </source>
</evidence>
<evidence type="ECO:0000313" key="5">
    <source>
        <dbReference type="EMBL" id="CUN92678.1"/>
    </source>
</evidence>
<keyword evidence="1" id="KW-0805">Transcription regulation</keyword>
<dbReference type="Pfam" id="PF00392">
    <property type="entry name" value="GntR"/>
    <property type="match status" value="1"/>
</dbReference>
<dbReference type="RefSeq" id="WP_055653768.1">
    <property type="nucleotide sequence ID" value="NZ_CABIXC010000003.1"/>
</dbReference>
<accession>A0A174AZ61</accession>
<dbReference type="Proteomes" id="UP000095651">
    <property type="component" value="Unassembled WGS sequence"/>
</dbReference>
<dbReference type="SUPFAM" id="SSF46785">
    <property type="entry name" value="Winged helix' DNA-binding domain"/>
    <property type="match status" value="1"/>
</dbReference>
<keyword evidence="3" id="KW-0804">Transcription</keyword>
<dbReference type="CDD" id="cd07377">
    <property type="entry name" value="WHTH_GntR"/>
    <property type="match status" value="1"/>
</dbReference>
<dbReference type="InterPro" id="IPR000524">
    <property type="entry name" value="Tscrpt_reg_HTH_GntR"/>
</dbReference>
<evidence type="ECO:0000313" key="8">
    <source>
        <dbReference type="Proteomes" id="UP000261257"/>
    </source>
</evidence>
<evidence type="ECO:0000256" key="2">
    <source>
        <dbReference type="ARBA" id="ARBA00023125"/>
    </source>
</evidence>
<dbReference type="EMBL" id="QSSQ01000010">
    <property type="protein sequence ID" value="RGM04291.1"/>
    <property type="molecule type" value="Genomic_DNA"/>
</dbReference>
<dbReference type="Proteomes" id="UP000261257">
    <property type="component" value="Unassembled WGS sequence"/>
</dbReference>
<dbReference type="GO" id="GO:0003700">
    <property type="term" value="F:DNA-binding transcription factor activity"/>
    <property type="evidence" value="ECO:0007669"/>
    <property type="project" value="InterPro"/>
</dbReference>
<dbReference type="GO" id="GO:0003677">
    <property type="term" value="F:DNA binding"/>
    <property type="evidence" value="ECO:0007669"/>
    <property type="project" value="UniProtKB-KW"/>
</dbReference>
<sequence>MDFQNDQPIYIQIGTFIKEQIINGTIQPGEKLPSVREYAVLFEVSPLTIHRTVQYLEAEGIIVTRKGIGSFVRAEIQEKLSEDMVTGLIQDFIGRMRNCGLTDDQIRAAVSQELEGGPK</sequence>
<evidence type="ECO:0000256" key="1">
    <source>
        <dbReference type="ARBA" id="ARBA00023015"/>
    </source>
</evidence>
<protein>
    <submittedName>
        <fullName evidence="5">GntR family transcriptional regulator</fullName>
    </submittedName>
</protein>
<dbReference type="PROSITE" id="PS50949">
    <property type="entry name" value="HTH_GNTR"/>
    <property type="match status" value="1"/>
</dbReference>
<reference evidence="5 7" key="1">
    <citation type="submission" date="2015-09" db="EMBL/GenBank/DDBJ databases">
        <authorList>
            <consortium name="Pathogen Informatics"/>
        </authorList>
    </citation>
    <scope>NUCLEOTIDE SEQUENCE [LARGE SCALE GENOMIC DNA]</scope>
    <source>
        <strain evidence="5 7">2789STDY5608850</strain>
    </source>
</reference>
<proteinExistence type="predicted"/>